<keyword evidence="1" id="KW-0812">Transmembrane</keyword>
<dbReference type="EMBL" id="CBTN010000054">
    <property type="protein sequence ID" value="CDH58192.1"/>
    <property type="molecule type" value="Genomic_DNA"/>
</dbReference>
<gene>
    <name evidence="3" type="ORF">LCOR_09065.1</name>
</gene>
<dbReference type="Pfam" id="PF00646">
    <property type="entry name" value="F-box"/>
    <property type="match status" value="1"/>
</dbReference>
<dbReference type="SUPFAM" id="SSF52047">
    <property type="entry name" value="RNI-like"/>
    <property type="match status" value="1"/>
</dbReference>
<protein>
    <recommendedName>
        <fullName evidence="2">F-box domain-containing protein</fullName>
    </recommendedName>
</protein>
<evidence type="ECO:0000259" key="2">
    <source>
        <dbReference type="Pfam" id="PF00646"/>
    </source>
</evidence>
<evidence type="ECO:0000313" key="3">
    <source>
        <dbReference type="EMBL" id="CDH58192.1"/>
    </source>
</evidence>
<feature type="transmembrane region" description="Helical" evidence="1">
    <location>
        <begin position="138"/>
        <end position="157"/>
    </location>
</feature>
<dbReference type="Gene3D" id="3.80.10.10">
    <property type="entry name" value="Ribonuclease Inhibitor"/>
    <property type="match status" value="2"/>
</dbReference>
<dbReference type="VEuPathDB" id="FungiDB:LCOR_09065.1"/>
<dbReference type="InterPro" id="IPR036047">
    <property type="entry name" value="F-box-like_dom_sf"/>
</dbReference>
<reference evidence="3" key="1">
    <citation type="submission" date="2013-08" db="EMBL/GenBank/DDBJ databases">
        <title>Gene expansion shapes genome architecture in the human pathogen Lichtheimia corymbifera: an evolutionary genomics analysis in the ancient terrestrial Mucorales (Mucoromycotina).</title>
        <authorList>
            <person name="Schwartze V.U."/>
            <person name="Winter S."/>
            <person name="Shelest E."/>
            <person name="Marcet-Houben M."/>
            <person name="Horn F."/>
            <person name="Wehner S."/>
            <person name="Hoffmann K."/>
            <person name="Riege K."/>
            <person name="Sammeth M."/>
            <person name="Nowrousian M."/>
            <person name="Valiante V."/>
            <person name="Linde J."/>
            <person name="Jacobsen I.D."/>
            <person name="Marz M."/>
            <person name="Brakhage A.A."/>
            <person name="Gabaldon T."/>
            <person name="Bocker S."/>
            <person name="Voigt K."/>
        </authorList>
    </citation>
    <scope>NUCLEOTIDE SEQUENCE [LARGE SCALE GENOMIC DNA]</scope>
    <source>
        <strain evidence="3">FSU 9682</strain>
    </source>
</reference>
<dbReference type="AlphaFoldDB" id="A0A068S8P8"/>
<dbReference type="Proteomes" id="UP000027586">
    <property type="component" value="Unassembled WGS sequence"/>
</dbReference>
<keyword evidence="1" id="KW-0472">Membrane</keyword>
<dbReference type="GO" id="GO:0019005">
    <property type="term" value="C:SCF ubiquitin ligase complex"/>
    <property type="evidence" value="ECO:0007669"/>
    <property type="project" value="TreeGrafter"/>
</dbReference>
<dbReference type="STRING" id="1263082.A0A068S8P8"/>
<dbReference type="PANTHER" id="PTHR13318:SF95">
    <property type="entry name" value="F-BOX PROTEIN YLR352W"/>
    <property type="match status" value="1"/>
</dbReference>
<dbReference type="GO" id="GO:0031146">
    <property type="term" value="P:SCF-dependent proteasomal ubiquitin-dependent protein catabolic process"/>
    <property type="evidence" value="ECO:0007669"/>
    <property type="project" value="TreeGrafter"/>
</dbReference>
<evidence type="ECO:0000256" key="1">
    <source>
        <dbReference type="SAM" id="Phobius"/>
    </source>
</evidence>
<evidence type="ECO:0000313" key="4">
    <source>
        <dbReference type="Proteomes" id="UP000027586"/>
    </source>
</evidence>
<comment type="caution">
    <text evidence="3">The sequence shown here is derived from an EMBL/GenBank/DDBJ whole genome shotgun (WGS) entry which is preliminary data.</text>
</comment>
<accession>A0A068S8P8</accession>
<keyword evidence="1" id="KW-1133">Transmembrane helix</keyword>
<sequence length="465" mass="53447">MLLSHQRRRHRINFMCVFPYHVITDVVALLPFKDRIRCTRVCKAWRLLLLGWPGMWHDIQVGPFGPHYSIMARYFKWMDGPHIRKITLRNQSKHDTEQLFLLLIECNYHHPIQVLCLYDCDIPLDCFVQLLHRVGRSLVSLVLSGTNLTLAMVLYLLRMCPALKLFQYQVGNRYAAPPIPVELDDRALPDTLPKLRRLVISNGGVQPPLEMLLRHCPSSLELLWLDPDDYQHDRSWPIHLLETLDVGTFYYTSTATTGITYDYKCHPYAGAQGIYQDDDYDAAAINESLSTIEHHIHNLRCRMIPGMVIQSRGWLNDRMLMPLLNKKRDHPTQILALGQCPQVTSESLCKLLVAHVPASLTYLELEKADNVKAIHLIALIKQSSALLHTVRLRRMNSVTNGVVDALSNGSRLEHVDLSYCNSITDDALKRFIDKQWNRIKTLDTVGCNAITFDAINYCWLRMGFG</sequence>
<organism evidence="3 4">
    <name type="scientific">Lichtheimia corymbifera JMRC:FSU:9682</name>
    <dbReference type="NCBI Taxonomy" id="1263082"/>
    <lineage>
        <taxon>Eukaryota</taxon>
        <taxon>Fungi</taxon>
        <taxon>Fungi incertae sedis</taxon>
        <taxon>Mucoromycota</taxon>
        <taxon>Mucoromycotina</taxon>
        <taxon>Mucoromycetes</taxon>
        <taxon>Mucorales</taxon>
        <taxon>Lichtheimiaceae</taxon>
        <taxon>Lichtheimia</taxon>
    </lineage>
</organism>
<keyword evidence="4" id="KW-1185">Reference proteome</keyword>
<dbReference type="InterPro" id="IPR001810">
    <property type="entry name" value="F-box_dom"/>
</dbReference>
<dbReference type="OrthoDB" id="2232733at2759"/>
<name>A0A068S8P8_9FUNG</name>
<dbReference type="SUPFAM" id="SSF81383">
    <property type="entry name" value="F-box domain"/>
    <property type="match status" value="1"/>
</dbReference>
<proteinExistence type="predicted"/>
<dbReference type="PANTHER" id="PTHR13318">
    <property type="entry name" value="PARTNER OF PAIRED, ISOFORM B-RELATED"/>
    <property type="match status" value="1"/>
</dbReference>
<dbReference type="InterPro" id="IPR032675">
    <property type="entry name" value="LRR_dom_sf"/>
</dbReference>
<feature type="domain" description="F-box" evidence="2">
    <location>
        <begin position="18"/>
        <end position="48"/>
    </location>
</feature>